<dbReference type="Proteomes" id="UP000050833">
    <property type="component" value="Unassembled WGS sequence"/>
</dbReference>
<evidence type="ECO:0000313" key="3">
    <source>
        <dbReference type="EMBL" id="KQC86736.1"/>
    </source>
</evidence>
<evidence type="ECO:0000313" key="4">
    <source>
        <dbReference type="Proteomes" id="UP000050833"/>
    </source>
</evidence>
<keyword evidence="4" id="KW-1185">Reference proteome</keyword>
<dbReference type="RefSeq" id="WP_055942602.1">
    <property type="nucleotide sequence ID" value="NZ_LLKB01000001.1"/>
</dbReference>
<feature type="domain" description="Flagellar hook-length control protein-like C-terminal" evidence="2">
    <location>
        <begin position="633"/>
        <end position="699"/>
    </location>
</feature>
<dbReference type="EMBL" id="LLKB01000001">
    <property type="protein sequence ID" value="KQC86736.1"/>
    <property type="molecule type" value="Genomic_DNA"/>
</dbReference>
<dbReference type="Gene3D" id="3.30.750.140">
    <property type="match status" value="1"/>
</dbReference>
<dbReference type="Pfam" id="PF02120">
    <property type="entry name" value="Flg_hook"/>
    <property type="match status" value="1"/>
</dbReference>
<comment type="caution">
    <text evidence="3">The sequence shown here is derived from an EMBL/GenBank/DDBJ whole genome shotgun (WGS) entry which is preliminary data.</text>
</comment>
<gene>
    <name evidence="3" type="ORF">APZ18_06115</name>
</gene>
<dbReference type="AlphaFoldDB" id="A0AAW3JWP5"/>
<feature type="compositionally biased region" description="Polar residues" evidence="1">
    <location>
        <begin position="1"/>
        <end position="17"/>
    </location>
</feature>
<organism evidence="3 4">
    <name type="scientific">Butyribacter intestini</name>
    <dbReference type="NCBI Taxonomy" id="1703332"/>
    <lineage>
        <taxon>Bacteria</taxon>
        <taxon>Bacillati</taxon>
        <taxon>Bacillota</taxon>
        <taxon>Clostridia</taxon>
        <taxon>Lachnospirales</taxon>
        <taxon>Lachnospiraceae</taxon>
        <taxon>Butyribacter</taxon>
    </lineage>
</organism>
<dbReference type="InterPro" id="IPR021136">
    <property type="entry name" value="Flagellar_hook_control-like_C"/>
</dbReference>
<accession>A0AAW3JWP5</accession>
<protein>
    <recommendedName>
        <fullName evidence="2">Flagellar hook-length control protein-like C-terminal domain-containing protein</fullName>
    </recommendedName>
</protein>
<evidence type="ECO:0000256" key="1">
    <source>
        <dbReference type="SAM" id="MobiDB-lite"/>
    </source>
</evidence>
<feature type="compositionally biased region" description="Polar residues" evidence="1">
    <location>
        <begin position="35"/>
        <end position="51"/>
    </location>
</feature>
<reference evidence="3 4" key="1">
    <citation type="submission" date="2015-10" db="EMBL/GenBank/DDBJ databases">
        <title>Butyribacter intestini gen. nov., sp. nov., a butyric acid-producing bacterium of the family Lachnospiraceae isolated from the human faeces.</title>
        <authorList>
            <person name="Zou Y."/>
            <person name="Xue W."/>
            <person name="Luo G."/>
            <person name="Lv M."/>
        </authorList>
    </citation>
    <scope>NUCLEOTIDE SEQUENCE [LARGE SCALE GENOMIC DNA]</scope>
    <source>
        <strain evidence="3 4">TF01-11</strain>
    </source>
</reference>
<sequence length="740" mass="81458">MDNNASRINSLNTNRMNSQTAGGQTRTRTAASGTNSAGAQNPGNISRTPGGNSDYGVARSATQLKAGDIVKGEISDLRGNQITVTLDNNTILKGYIADSSKLSIGQTAAFSLSSPNPGQILLSPVSNSYSDTELNLINKALEEAGLPNTEHNQATVKALMDNLLPINKNSIQSLMQQAYDCKTEDFSTLAIMNRLMMDINEDTVTQFSSYRHGTYHLIDKLSSLSEQIPELLSSLSENAASSSVAAFGEKLIDILFQSFDKANNTSQPQTISFLSSEQRNELLNLLSGTAMTEDTLEQLENGTLSLRDALTMLRDSAGSKSLVFPGGMDATNELFQQTLLNIDSTLESATDISVLKNSDLFKNIPTINENIENTESADTEALEEQKNTADTENAKNVIEELPKGNTSENRIGFAAKFLHNITETAKNSINNMLQQSSQNTDKREISTSGTVIDTLCEKFNSLGIENDYLSTFLDKDARNELLSTLSKLPVSKALIMKITSGDATAKEVLTVIKNLIPLSDPETINELFRSQSFESIFSKVLESNWLLSPQKLKDGENINNFYNKMQKQLKDFDSLISTNLSGDDSDSLGSQARDAQSNIDFMKTLSEAFSYFQMPLKLRNHNTHGDLYVYTKKEKLRKDPNNIHVLLHLDMENLGALDVYLDKNHNEINTKFISDNDRSIDLLSTNAGLLKDALNSQGYACHLKIEKADASTSTVDEFINAKINTQQTTDMKRFSFDIRA</sequence>
<evidence type="ECO:0000259" key="2">
    <source>
        <dbReference type="Pfam" id="PF02120"/>
    </source>
</evidence>
<proteinExistence type="predicted"/>
<name>A0AAW3JWP5_9FIRM</name>
<feature type="region of interest" description="Disordered" evidence="1">
    <location>
        <begin position="1"/>
        <end position="57"/>
    </location>
</feature>
<dbReference type="InterPro" id="IPR038610">
    <property type="entry name" value="FliK-like_C_sf"/>
</dbReference>
<feature type="compositionally biased region" description="Low complexity" evidence="1">
    <location>
        <begin position="18"/>
        <end position="34"/>
    </location>
</feature>